<dbReference type="InterPro" id="IPR002223">
    <property type="entry name" value="Kunitz_BPTI"/>
</dbReference>
<feature type="domain" description="BPTI/Kunitz inhibitor" evidence="9">
    <location>
        <begin position="112"/>
        <end position="162"/>
    </location>
</feature>
<dbReference type="FunFam" id="4.10.410.10:FF:000011">
    <property type="entry name" value="Tissue factor pathway inhibitor"/>
    <property type="match status" value="4"/>
</dbReference>
<feature type="chain" id="PRO_5040452078" description="BPTI/Kunitz inhibitor domain-containing protein" evidence="8">
    <location>
        <begin position="29"/>
        <end position="550"/>
    </location>
</feature>
<proteinExistence type="inferred from homology"/>
<dbReference type="Gene3D" id="4.10.410.10">
    <property type="entry name" value="Pancreatic trypsin inhibitor Kunitz domain"/>
    <property type="match status" value="7"/>
</dbReference>
<feature type="domain" description="BPTI/Kunitz inhibitor" evidence="9">
    <location>
        <begin position="172"/>
        <end position="222"/>
    </location>
</feature>
<feature type="domain" description="BPTI/Kunitz inhibitor" evidence="9">
    <location>
        <begin position="437"/>
        <end position="487"/>
    </location>
</feature>
<feature type="domain" description="BPTI/Kunitz inhibitor" evidence="9">
    <location>
        <begin position="497"/>
        <end position="547"/>
    </location>
</feature>
<dbReference type="OrthoDB" id="8935200at2759"/>
<keyword evidence="6" id="KW-1015">Disulfide bond</keyword>
<organism evidence="10 11">
    <name type="scientific">Phrynocephalus forsythii</name>
    <dbReference type="NCBI Taxonomy" id="171643"/>
    <lineage>
        <taxon>Eukaryota</taxon>
        <taxon>Metazoa</taxon>
        <taxon>Chordata</taxon>
        <taxon>Craniata</taxon>
        <taxon>Vertebrata</taxon>
        <taxon>Euteleostomi</taxon>
        <taxon>Lepidosauria</taxon>
        <taxon>Squamata</taxon>
        <taxon>Bifurcata</taxon>
        <taxon>Unidentata</taxon>
        <taxon>Episquamata</taxon>
        <taxon>Toxicofera</taxon>
        <taxon>Iguania</taxon>
        <taxon>Acrodonta</taxon>
        <taxon>Agamidae</taxon>
        <taxon>Agaminae</taxon>
        <taxon>Phrynocephalus</taxon>
    </lineage>
</organism>
<feature type="region of interest" description="Disordered" evidence="7">
    <location>
        <begin position="235"/>
        <end position="257"/>
    </location>
</feature>
<evidence type="ECO:0000256" key="4">
    <source>
        <dbReference type="ARBA" id="ARBA00022690"/>
    </source>
</evidence>
<dbReference type="PANTHER" id="PTHR10083:SF374">
    <property type="entry name" value="BPTI_KUNITZ INHIBITOR DOMAIN-CONTAINING PROTEIN"/>
    <property type="match status" value="1"/>
</dbReference>
<keyword evidence="3" id="KW-0964">Secreted</keyword>
<evidence type="ECO:0000256" key="1">
    <source>
        <dbReference type="ARBA" id="ARBA00004613"/>
    </source>
</evidence>
<evidence type="ECO:0000256" key="8">
    <source>
        <dbReference type="SAM" id="SignalP"/>
    </source>
</evidence>
<dbReference type="Pfam" id="PF00014">
    <property type="entry name" value="Kunitz_BPTI"/>
    <property type="match status" value="7"/>
</dbReference>
<evidence type="ECO:0000313" key="11">
    <source>
        <dbReference type="Proteomes" id="UP001142489"/>
    </source>
</evidence>
<name>A0A9Q1AR98_9SAUR</name>
<reference evidence="10" key="1">
    <citation type="journal article" date="2023" name="DNA Res.">
        <title>Chromosome-level genome assembly of Phrynocephalus forsythii using third-generation DNA sequencing and Hi-C analysis.</title>
        <authorList>
            <person name="Qi Y."/>
            <person name="Zhao W."/>
            <person name="Zhao Y."/>
            <person name="Niu C."/>
            <person name="Cao S."/>
            <person name="Zhang Y."/>
        </authorList>
    </citation>
    <scope>NUCLEOTIDE SEQUENCE</scope>
    <source>
        <tissue evidence="10">Muscle</tissue>
    </source>
</reference>
<feature type="domain" description="BPTI/Kunitz inhibitor" evidence="9">
    <location>
        <begin position="357"/>
        <end position="407"/>
    </location>
</feature>
<evidence type="ECO:0000256" key="2">
    <source>
        <dbReference type="ARBA" id="ARBA00008415"/>
    </source>
</evidence>
<evidence type="ECO:0000256" key="7">
    <source>
        <dbReference type="SAM" id="MobiDB-lite"/>
    </source>
</evidence>
<dbReference type="GO" id="GO:0004867">
    <property type="term" value="F:serine-type endopeptidase inhibitor activity"/>
    <property type="evidence" value="ECO:0007669"/>
    <property type="project" value="UniProtKB-KW"/>
</dbReference>
<evidence type="ECO:0000256" key="3">
    <source>
        <dbReference type="ARBA" id="ARBA00022525"/>
    </source>
</evidence>
<comment type="similarity">
    <text evidence="2">Belongs to the venom Kunitz-type family.</text>
</comment>
<keyword evidence="5" id="KW-0722">Serine protease inhibitor</keyword>
<dbReference type="EMBL" id="JAPFRF010000022">
    <property type="protein sequence ID" value="KAJ7305058.1"/>
    <property type="molecule type" value="Genomic_DNA"/>
</dbReference>
<sequence>MCRRVAFLDLLSLLTCLELLTIPTRIIAGHPRECTLPSYKGPCKEDYIRYFYNSQSQECETFVYGGCLANGNIFVSLDDCEKVCKASRGSLIALTKPPHVISATVEALPTVCTLPPDKGPCQQHHPRYYYDLKKNKCVKFFYGGCLGNGNKFILAESCRKMCKFKSALPTVCSLPPDKGPCQQHHHRYYYDLKKNKCVKFIYGGCLGNGNKFVTSDSCRKMCKLKSGVKKPILEHQNQHTSELSASLLEPPNTPKEMTAELSASLLEPPKTPKETTAVCTLPSERGPCKEIHVFYYYNFQNKRCETFIYGGCFGNDNKFPTADTCQEICGASTGLSTPLPVDPTGFAVTRAVLPEACTLPSRKGPCQEDSTRYYYNVKSQSCETFLYGGCLGNENNFFTKESCKQMCEVSTGFSHSSLDNQRPPTLSVDQNYLPIICTMTPEKGSCHGQHTRYYYNTESNNCEMFIYGGCLGNGNRFDNIQECLQRCKRTKAMPIICQISKNPGRCSQRLIRYYYNQATGRCETFEYSGCGGNANHFHSKEECQNICSVL</sequence>
<dbReference type="AlphaFoldDB" id="A0A9Q1AR98"/>
<dbReference type="InterPro" id="IPR050098">
    <property type="entry name" value="TFPI/VKTCI-like"/>
</dbReference>
<dbReference type="SUPFAM" id="SSF57362">
    <property type="entry name" value="BPTI-like"/>
    <property type="match status" value="7"/>
</dbReference>
<evidence type="ECO:0000256" key="5">
    <source>
        <dbReference type="ARBA" id="ARBA00022900"/>
    </source>
</evidence>
<dbReference type="FunFam" id="4.10.410.10:FF:000020">
    <property type="entry name" value="Collagen, type VI, alpha 3"/>
    <property type="match status" value="1"/>
</dbReference>
<dbReference type="PROSITE" id="PS00280">
    <property type="entry name" value="BPTI_KUNITZ_1"/>
    <property type="match status" value="4"/>
</dbReference>
<comment type="caution">
    <text evidence="10">The sequence shown here is derived from an EMBL/GenBank/DDBJ whole genome shotgun (WGS) entry which is preliminary data.</text>
</comment>
<dbReference type="InterPro" id="IPR020901">
    <property type="entry name" value="Prtase_inh_Kunz-CS"/>
</dbReference>
<evidence type="ECO:0000256" key="6">
    <source>
        <dbReference type="ARBA" id="ARBA00023157"/>
    </source>
</evidence>
<dbReference type="PANTHER" id="PTHR10083">
    <property type="entry name" value="KUNITZ-TYPE PROTEASE INHIBITOR-RELATED"/>
    <property type="match status" value="1"/>
</dbReference>
<dbReference type="Proteomes" id="UP001142489">
    <property type="component" value="Unassembled WGS sequence"/>
</dbReference>
<evidence type="ECO:0000259" key="9">
    <source>
        <dbReference type="PROSITE" id="PS50279"/>
    </source>
</evidence>
<comment type="subcellular location">
    <subcellularLocation>
        <location evidence="1">Secreted</location>
    </subcellularLocation>
</comment>
<keyword evidence="8" id="KW-0732">Signal</keyword>
<accession>A0A9Q1AR98</accession>
<dbReference type="PROSITE" id="PS50279">
    <property type="entry name" value="BPTI_KUNITZ_2"/>
    <property type="match status" value="7"/>
</dbReference>
<feature type="domain" description="BPTI/Kunitz inhibitor" evidence="9">
    <location>
        <begin position="279"/>
        <end position="329"/>
    </location>
</feature>
<protein>
    <recommendedName>
        <fullName evidence="9">BPTI/Kunitz inhibitor domain-containing protein</fullName>
    </recommendedName>
</protein>
<dbReference type="CDD" id="cd00109">
    <property type="entry name" value="Kunitz-type"/>
    <property type="match status" value="7"/>
</dbReference>
<feature type="signal peptide" evidence="8">
    <location>
        <begin position="1"/>
        <end position="28"/>
    </location>
</feature>
<evidence type="ECO:0000313" key="10">
    <source>
        <dbReference type="EMBL" id="KAJ7305058.1"/>
    </source>
</evidence>
<keyword evidence="4" id="KW-0646">Protease inhibitor</keyword>
<gene>
    <name evidence="10" type="ORF">JRQ81_010857</name>
</gene>
<dbReference type="PRINTS" id="PR00759">
    <property type="entry name" value="BASICPTASE"/>
</dbReference>
<feature type="domain" description="BPTI/Kunitz inhibitor" evidence="9">
    <location>
        <begin position="34"/>
        <end position="84"/>
    </location>
</feature>
<dbReference type="GO" id="GO:0005615">
    <property type="term" value="C:extracellular space"/>
    <property type="evidence" value="ECO:0007669"/>
    <property type="project" value="TreeGrafter"/>
</dbReference>
<dbReference type="InterPro" id="IPR036880">
    <property type="entry name" value="Kunitz_BPTI_sf"/>
</dbReference>
<keyword evidence="11" id="KW-1185">Reference proteome</keyword>
<dbReference type="SMART" id="SM00131">
    <property type="entry name" value="KU"/>
    <property type="match status" value="7"/>
</dbReference>